<feature type="domain" description="Chitin-binding type-2" evidence="8">
    <location>
        <begin position="386"/>
        <end position="441"/>
    </location>
</feature>
<feature type="compositionally biased region" description="Polar residues" evidence="7">
    <location>
        <begin position="359"/>
        <end position="370"/>
    </location>
</feature>
<evidence type="ECO:0000256" key="1">
    <source>
        <dbReference type="ARBA" id="ARBA00009121"/>
    </source>
</evidence>
<keyword evidence="10" id="KW-1185">Reference proteome</keyword>
<dbReference type="InterPro" id="IPR001579">
    <property type="entry name" value="Glyco_hydro_18_chit_AS"/>
</dbReference>
<name>A0AAJ7IZJ1_9HYME</name>
<feature type="region of interest" description="Disordered" evidence="7">
    <location>
        <begin position="359"/>
        <end position="385"/>
    </location>
</feature>
<keyword evidence="2" id="KW-0147">Chitin-binding</keyword>
<feature type="non-terminal residue" evidence="11">
    <location>
        <position position="1"/>
    </location>
</feature>
<evidence type="ECO:0000256" key="5">
    <source>
        <dbReference type="ARBA" id="ARBA00023295"/>
    </source>
</evidence>
<dbReference type="FunFam" id="3.10.50.10:FF:000001">
    <property type="entry name" value="Chitinase 3-like 1"/>
    <property type="match status" value="1"/>
</dbReference>
<dbReference type="PANTHER" id="PTHR11177:SF360">
    <property type="entry name" value="CHITINASE 4-RELATED"/>
    <property type="match status" value="1"/>
</dbReference>
<evidence type="ECO:0000256" key="2">
    <source>
        <dbReference type="ARBA" id="ARBA00022669"/>
    </source>
</evidence>
<dbReference type="SUPFAM" id="SSF57625">
    <property type="entry name" value="Invertebrate chitin-binding proteins"/>
    <property type="match status" value="1"/>
</dbReference>
<dbReference type="InterPro" id="IPR002557">
    <property type="entry name" value="Chitin-bd_dom"/>
</dbReference>
<dbReference type="InterPro" id="IPR036508">
    <property type="entry name" value="Chitin-bd_dom_sf"/>
</dbReference>
<proteinExistence type="inferred from homology"/>
<feature type="domain" description="GH18" evidence="9">
    <location>
        <begin position="1"/>
        <end position="357"/>
    </location>
</feature>
<dbReference type="Gene3D" id="2.170.140.10">
    <property type="entry name" value="Chitin binding domain"/>
    <property type="match status" value="1"/>
</dbReference>
<dbReference type="GO" id="GO:0005975">
    <property type="term" value="P:carbohydrate metabolic process"/>
    <property type="evidence" value="ECO:0007669"/>
    <property type="project" value="InterPro"/>
</dbReference>
<dbReference type="Proteomes" id="UP000694925">
    <property type="component" value="Unplaced"/>
</dbReference>
<dbReference type="InterPro" id="IPR017853">
    <property type="entry name" value="GH"/>
</dbReference>
<dbReference type="Pfam" id="PF00704">
    <property type="entry name" value="Glyco_hydro_18"/>
    <property type="match status" value="1"/>
</dbReference>
<dbReference type="RefSeq" id="XP_017880991.1">
    <property type="nucleotide sequence ID" value="XM_018025502.1"/>
</dbReference>
<keyword evidence="5 6" id="KW-0326">Glycosidase</keyword>
<dbReference type="Pfam" id="PF01607">
    <property type="entry name" value="CBM_14"/>
    <property type="match status" value="1"/>
</dbReference>
<evidence type="ECO:0000313" key="11">
    <source>
        <dbReference type="RefSeq" id="XP_017880991.1"/>
    </source>
</evidence>
<evidence type="ECO:0000256" key="7">
    <source>
        <dbReference type="SAM" id="MobiDB-lite"/>
    </source>
</evidence>
<dbReference type="GO" id="GO:0004568">
    <property type="term" value="F:chitinase activity"/>
    <property type="evidence" value="ECO:0007669"/>
    <property type="project" value="TreeGrafter"/>
</dbReference>
<dbReference type="GO" id="GO:0008061">
    <property type="term" value="F:chitin binding"/>
    <property type="evidence" value="ECO:0007669"/>
    <property type="project" value="UniProtKB-KW"/>
</dbReference>
<dbReference type="KEGG" id="ccal:108625451"/>
<dbReference type="InterPro" id="IPR011583">
    <property type="entry name" value="Chitinase_II/V-like_cat"/>
</dbReference>
<dbReference type="SMART" id="SM00636">
    <property type="entry name" value="Glyco_18"/>
    <property type="match status" value="1"/>
</dbReference>
<dbReference type="Gene3D" id="3.10.50.10">
    <property type="match status" value="1"/>
</dbReference>
<organism evidence="10 11">
    <name type="scientific">Ceratina calcarata</name>
    <dbReference type="NCBI Taxonomy" id="156304"/>
    <lineage>
        <taxon>Eukaryota</taxon>
        <taxon>Metazoa</taxon>
        <taxon>Ecdysozoa</taxon>
        <taxon>Arthropoda</taxon>
        <taxon>Hexapoda</taxon>
        <taxon>Insecta</taxon>
        <taxon>Pterygota</taxon>
        <taxon>Neoptera</taxon>
        <taxon>Endopterygota</taxon>
        <taxon>Hymenoptera</taxon>
        <taxon>Apocrita</taxon>
        <taxon>Aculeata</taxon>
        <taxon>Apoidea</taxon>
        <taxon>Anthophila</taxon>
        <taxon>Apidae</taxon>
        <taxon>Ceratina</taxon>
        <taxon>Zadontomerus</taxon>
    </lineage>
</organism>
<evidence type="ECO:0000259" key="8">
    <source>
        <dbReference type="PROSITE" id="PS50940"/>
    </source>
</evidence>
<evidence type="ECO:0000313" key="10">
    <source>
        <dbReference type="Proteomes" id="UP000694925"/>
    </source>
</evidence>
<dbReference type="AlphaFoldDB" id="A0AAJ7IZJ1"/>
<protein>
    <submittedName>
        <fullName evidence="11">Acidic mammalian chitinase-like</fullName>
    </submittedName>
</protein>
<dbReference type="SUPFAM" id="SSF51445">
    <property type="entry name" value="(Trans)glycosidases"/>
    <property type="match status" value="1"/>
</dbReference>
<dbReference type="InterPro" id="IPR050314">
    <property type="entry name" value="Glycosyl_Hydrlase_18"/>
</dbReference>
<evidence type="ECO:0000256" key="4">
    <source>
        <dbReference type="ARBA" id="ARBA00023157"/>
    </source>
</evidence>
<feature type="non-terminal residue" evidence="11">
    <location>
        <position position="441"/>
    </location>
</feature>
<dbReference type="InterPro" id="IPR029070">
    <property type="entry name" value="Chitinase_insertion_sf"/>
</dbReference>
<evidence type="ECO:0000256" key="6">
    <source>
        <dbReference type="RuleBase" id="RU000489"/>
    </source>
</evidence>
<dbReference type="Gene3D" id="3.20.20.80">
    <property type="entry name" value="Glycosidases"/>
    <property type="match status" value="1"/>
</dbReference>
<reference evidence="11" key="1">
    <citation type="submission" date="2025-08" db="UniProtKB">
        <authorList>
            <consortium name="RefSeq"/>
        </authorList>
    </citation>
    <scope>IDENTIFICATION</scope>
    <source>
        <tissue evidence="11">Whole body</tissue>
    </source>
</reference>
<evidence type="ECO:0000259" key="9">
    <source>
        <dbReference type="PROSITE" id="PS51910"/>
    </source>
</evidence>
<keyword evidence="3 6" id="KW-0378">Hydrolase</keyword>
<dbReference type="InterPro" id="IPR001223">
    <property type="entry name" value="Glyco_hydro18_cat"/>
</dbReference>
<dbReference type="GeneID" id="108625451"/>
<dbReference type="SMART" id="SM00494">
    <property type="entry name" value="ChtBD2"/>
    <property type="match status" value="1"/>
</dbReference>
<gene>
    <name evidence="11" type="primary">LOC108625451</name>
</gene>
<keyword evidence="4" id="KW-1015">Disulfide bond</keyword>
<evidence type="ECO:0000256" key="3">
    <source>
        <dbReference type="ARBA" id="ARBA00022801"/>
    </source>
</evidence>
<dbReference type="CDD" id="cd02872">
    <property type="entry name" value="GH18_chitolectin_chitotriosidase"/>
    <property type="match status" value="1"/>
</dbReference>
<dbReference type="SUPFAM" id="SSF54556">
    <property type="entry name" value="Chitinase insertion domain"/>
    <property type="match status" value="1"/>
</dbReference>
<dbReference type="GO" id="GO:0005576">
    <property type="term" value="C:extracellular region"/>
    <property type="evidence" value="ECO:0007669"/>
    <property type="project" value="InterPro"/>
</dbReference>
<dbReference type="PANTHER" id="PTHR11177">
    <property type="entry name" value="CHITINASE"/>
    <property type="match status" value="1"/>
</dbReference>
<dbReference type="GO" id="GO:0006032">
    <property type="term" value="P:chitin catabolic process"/>
    <property type="evidence" value="ECO:0007669"/>
    <property type="project" value="TreeGrafter"/>
</dbReference>
<dbReference type="PROSITE" id="PS50940">
    <property type="entry name" value="CHIT_BIND_II"/>
    <property type="match status" value="1"/>
</dbReference>
<sequence>WAAYRPGLGACEPSHINPALCTHMIYTFVGITTNGDVQVLDSWLDLPNGRDGFGKFTRLRESSPGTKAMIAIGGWNEGSAKYSEVAANPQLRARFAQNVVNFLRTYNFDGFDVDWEYPNQRGGNPSDKLNFILLLKELKEAFNKHGYILSVAVGAAESLASKSYHIANVSQNVDFINLMTYDYHGSWDSVTGTNAPLYALSSEQGNQIMSNVNASVQYWLSEGASADKLILGVPSYGRSFTLANPGNNGVGAPASGPGNSGPYTQATGMLGYNEICEKLRQGWTVRREEQQRVPYAFSGNQWVGYDDPTSIAEKVNYVLSNGLGGVMMWSIETDDFHGTCGEKYPLLSTINRMLKRNVPIQSSSPQSPGATTPPVITSPLPPPPSSSLCADNREFVRDPNDCSKFYHCRENANGGRDAIEFKCPDGLVFDTSFNGCNYPEN</sequence>
<dbReference type="PROSITE" id="PS51910">
    <property type="entry name" value="GH18_2"/>
    <property type="match status" value="1"/>
</dbReference>
<dbReference type="PROSITE" id="PS01095">
    <property type="entry name" value="GH18_1"/>
    <property type="match status" value="1"/>
</dbReference>
<accession>A0AAJ7IZJ1</accession>
<comment type="similarity">
    <text evidence="1">Belongs to the glycosyl hydrolase 18 family. Chitinase class II subfamily.</text>
</comment>